<evidence type="ECO:0000313" key="2">
    <source>
        <dbReference type="EMBL" id="NOU91983.1"/>
    </source>
</evidence>
<evidence type="ECO:0000256" key="1">
    <source>
        <dbReference type="SAM" id="Phobius"/>
    </source>
</evidence>
<comment type="caution">
    <text evidence="2">The sequence shown here is derived from an EMBL/GenBank/DDBJ whole genome shotgun (WGS) entry which is preliminary data.</text>
</comment>
<evidence type="ECO:0000313" key="3">
    <source>
        <dbReference type="Proteomes" id="UP000641588"/>
    </source>
</evidence>
<dbReference type="EMBL" id="WHOD01000009">
    <property type="protein sequence ID" value="NOU91983.1"/>
    <property type="molecule type" value="Genomic_DNA"/>
</dbReference>
<keyword evidence="3" id="KW-1185">Reference proteome</keyword>
<dbReference type="Pfam" id="PF07441">
    <property type="entry name" value="BofA"/>
    <property type="match status" value="1"/>
</dbReference>
<accession>A0A972GPT0</accession>
<dbReference type="InterPro" id="IPR010001">
    <property type="entry name" value="BofA"/>
</dbReference>
<gene>
    <name evidence="2" type="ORF">GC093_01865</name>
</gene>
<proteinExistence type="predicted"/>
<reference evidence="2" key="1">
    <citation type="submission" date="2019-10" db="EMBL/GenBank/DDBJ databases">
        <title>Description of Paenibacillus glebae sp. nov.</title>
        <authorList>
            <person name="Carlier A."/>
            <person name="Qi S."/>
        </authorList>
    </citation>
    <scope>NUCLEOTIDE SEQUENCE</scope>
    <source>
        <strain evidence="2">LMG 31456</strain>
    </source>
</reference>
<sequence length="88" mass="9719">MKSYLLWGIFSISGILLVFTLFRHRYAFNWIGSLCLNVAIAAFLLYIVNLLGPYTTVEVPLNATTVGTVSVLGVPGLLMLVAMKLWIV</sequence>
<feature type="transmembrane region" description="Helical" evidence="1">
    <location>
        <begin position="34"/>
        <end position="54"/>
    </location>
</feature>
<dbReference type="RefSeq" id="WP_171650163.1">
    <property type="nucleotide sequence ID" value="NZ_WHOD01000009.1"/>
</dbReference>
<dbReference type="Proteomes" id="UP000641588">
    <property type="component" value="Unassembled WGS sequence"/>
</dbReference>
<keyword evidence="1" id="KW-0472">Membrane</keyword>
<dbReference type="AlphaFoldDB" id="A0A972GPT0"/>
<keyword evidence="1" id="KW-0812">Transmembrane</keyword>
<protein>
    <recommendedName>
        <fullName evidence="4">Pro-sigmaK processing inhibitor BofA</fullName>
    </recommendedName>
</protein>
<evidence type="ECO:0008006" key="4">
    <source>
        <dbReference type="Google" id="ProtNLM"/>
    </source>
</evidence>
<organism evidence="2 3">
    <name type="scientific">Paenibacillus foliorum</name>
    <dbReference type="NCBI Taxonomy" id="2654974"/>
    <lineage>
        <taxon>Bacteria</taxon>
        <taxon>Bacillati</taxon>
        <taxon>Bacillota</taxon>
        <taxon>Bacilli</taxon>
        <taxon>Bacillales</taxon>
        <taxon>Paenibacillaceae</taxon>
        <taxon>Paenibacillus</taxon>
    </lineage>
</organism>
<feature type="transmembrane region" description="Helical" evidence="1">
    <location>
        <begin position="66"/>
        <end position="87"/>
    </location>
</feature>
<keyword evidence="1" id="KW-1133">Transmembrane helix</keyword>
<feature type="transmembrane region" description="Helical" evidence="1">
    <location>
        <begin position="6"/>
        <end position="22"/>
    </location>
</feature>
<name>A0A972GPT0_9BACL</name>